<evidence type="ECO:0000256" key="8">
    <source>
        <dbReference type="SAM" id="Phobius"/>
    </source>
</evidence>
<evidence type="ECO:0000313" key="9">
    <source>
        <dbReference type="EnsemblPlants" id="OBART03G37210.1"/>
    </source>
</evidence>
<name>A0A0D3FQ44_9ORYZ</name>
<feature type="transmembrane region" description="Helical" evidence="8">
    <location>
        <begin position="463"/>
        <end position="486"/>
    </location>
</feature>
<evidence type="ECO:0000256" key="1">
    <source>
        <dbReference type="ARBA" id="ARBA00004141"/>
    </source>
</evidence>
<evidence type="ECO:0000256" key="4">
    <source>
        <dbReference type="ARBA" id="ARBA00022692"/>
    </source>
</evidence>
<evidence type="ECO:0000256" key="7">
    <source>
        <dbReference type="SAM" id="MobiDB-lite"/>
    </source>
</evidence>
<reference evidence="9" key="2">
    <citation type="submission" date="2015-03" db="UniProtKB">
        <authorList>
            <consortium name="EnsemblPlants"/>
        </authorList>
    </citation>
    <scope>IDENTIFICATION</scope>
</reference>
<feature type="transmembrane region" description="Helical" evidence="8">
    <location>
        <begin position="244"/>
        <end position="262"/>
    </location>
</feature>
<dbReference type="PANTHER" id="PTHR31585">
    <property type="entry name" value="FOLATE-BIOPTERIN TRANSPORTER 1, CHLOROPLASTIC"/>
    <property type="match status" value="1"/>
</dbReference>
<dbReference type="PANTHER" id="PTHR31585:SF23">
    <property type="entry name" value="OS03G0795000 PROTEIN"/>
    <property type="match status" value="1"/>
</dbReference>
<feature type="transmembrane region" description="Helical" evidence="8">
    <location>
        <begin position="268"/>
        <end position="291"/>
    </location>
</feature>
<dbReference type="STRING" id="65489.A0A0D3FQ44"/>
<keyword evidence="6 8" id="KW-0472">Membrane</keyword>
<keyword evidence="4 8" id="KW-0812">Transmembrane</keyword>
<dbReference type="EnsemblPlants" id="OBART03G37210.1">
    <property type="protein sequence ID" value="OBART03G37210.1"/>
    <property type="gene ID" value="OBART03G37210"/>
</dbReference>
<dbReference type="SUPFAM" id="SSF103473">
    <property type="entry name" value="MFS general substrate transporter"/>
    <property type="match status" value="1"/>
</dbReference>
<dbReference type="Pfam" id="PF03092">
    <property type="entry name" value="BT1"/>
    <property type="match status" value="1"/>
</dbReference>
<dbReference type="HOGENOM" id="CLU_018563_3_1_1"/>
<dbReference type="InterPro" id="IPR004324">
    <property type="entry name" value="FBT"/>
</dbReference>
<evidence type="ECO:0008006" key="11">
    <source>
        <dbReference type="Google" id="ProtNLM"/>
    </source>
</evidence>
<feature type="compositionally biased region" description="Low complexity" evidence="7">
    <location>
        <begin position="50"/>
        <end position="67"/>
    </location>
</feature>
<feature type="transmembrane region" description="Helical" evidence="8">
    <location>
        <begin position="364"/>
        <end position="383"/>
    </location>
</feature>
<organism evidence="9">
    <name type="scientific">Oryza barthii</name>
    <dbReference type="NCBI Taxonomy" id="65489"/>
    <lineage>
        <taxon>Eukaryota</taxon>
        <taxon>Viridiplantae</taxon>
        <taxon>Streptophyta</taxon>
        <taxon>Embryophyta</taxon>
        <taxon>Tracheophyta</taxon>
        <taxon>Spermatophyta</taxon>
        <taxon>Magnoliopsida</taxon>
        <taxon>Liliopsida</taxon>
        <taxon>Poales</taxon>
        <taxon>Poaceae</taxon>
        <taxon>BOP clade</taxon>
        <taxon>Oryzoideae</taxon>
        <taxon>Oryzeae</taxon>
        <taxon>Oryzinae</taxon>
        <taxon>Oryza</taxon>
    </lineage>
</organism>
<dbReference type="InterPro" id="IPR039309">
    <property type="entry name" value="BT1"/>
</dbReference>
<dbReference type="CDD" id="cd17484">
    <property type="entry name" value="MFS_FBT"/>
    <property type="match status" value="1"/>
</dbReference>
<feature type="transmembrane region" description="Helical" evidence="8">
    <location>
        <begin position="395"/>
        <end position="415"/>
    </location>
</feature>
<dbReference type="AlphaFoldDB" id="A0A0D3FQ44"/>
<reference evidence="9" key="1">
    <citation type="journal article" date="2009" name="Rice">
        <title>De Novo Next Generation Sequencing of Plant Genomes.</title>
        <authorList>
            <person name="Rounsley S."/>
            <person name="Marri P.R."/>
            <person name="Yu Y."/>
            <person name="He R."/>
            <person name="Sisneros N."/>
            <person name="Goicoechea J.L."/>
            <person name="Lee S.J."/>
            <person name="Angelova A."/>
            <person name="Kudrna D."/>
            <person name="Luo M."/>
            <person name="Affourtit J."/>
            <person name="Desany B."/>
            <person name="Knight J."/>
            <person name="Niazi F."/>
            <person name="Egholm M."/>
            <person name="Wing R.A."/>
        </authorList>
    </citation>
    <scope>NUCLEOTIDE SEQUENCE [LARGE SCALE GENOMIC DNA]</scope>
    <source>
        <strain evidence="9">cv. IRGC 105608</strain>
    </source>
</reference>
<protein>
    <recommendedName>
        <fullName evidence="11">Major facilitator superfamily (MFS) profile domain-containing protein</fullName>
    </recommendedName>
</protein>
<dbReference type="NCBIfam" id="TIGR00788">
    <property type="entry name" value="fbt"/>
    <property type="match status" value="1"/>
</dbReference>
<feature type="region of interest" description="Disordered" evidence="7">
    <location>
        <begin position="1"/>
        <end position="106"/>
    </location>
</feature>
<evidence type="ECO:0000256" key="5">
    <source>
        <dbReference type="ARBA" id="ARBA00022989"/>
    </source>
</evidence>
<feature type="compositionally biased region" description="Pro residues" evidence="7">
    <location>
        <begin position="9"/>
        <end position="23"/>
    </location>
</feature>
<feature type="transmembrane region" description="Helical" evidence="8">
    <location>
        <begin position="205"/>
        <end position="223"/>
    </location>
</feature>
<dbReference type="Gene3D" id="1.20.1250.20">
    <property type="entry name" value="MFS general substrate transporter like domains"/>
    <property type="match status" value="1"/>
</dbReference>
<comment type="subcellular location">
    <subcellularLocation>
        <location evidence="1">Membrane</location>
        <topology evidence="1">Multi-pass membrane protein</topology>
    </subcellularLocation>
</comment>
<dbReference type="GO" id="GO:0016020">
    <property type="term" value="C:membrane"/>
    <property type="evidence" value="ECO:0007669"/>
    <property type="project" value="UniProtKB-SubCell"/>
</dbReference>
<evidence type="ECO:0000256" key="3">
    <source>
        <dbReference type="ARBA" id="ARBA00022448"/>
    </source>
</evidence>
<keyword evidence="3" id="KW-0813">Transport</keyword>
<feature type="transmembrane region" description="Helical" evidence="8">
    <location>
        <begin position="180"/>
        <end position="199"/>
    </location>
</feature>
<sequence>MAFGSLLLSPPPPPPSPSLPLPARPSAASYLVAVRRRRPPEPRCRSQEMASSGGSEGESAAASAIGSLDLDGAAASSDNRPGETSSNGDSERWQTRQHSTDDISRSKSKPRYIKAFGVDLSADNVAVAIVYFVQGVLGLARLAVSFYLKDDLHLDPAELYCFDFHCSDSIPLFGYRRRSYLILSGFLGALSWSLMATIVDDKYSAALSIILGSLAVAIADVVVDSMVVERARGEPQSTSGSLQSLCWGSSAIGGVMSAYFSGSLVDTYGVRFVFGVTAFLPLMTSTVAVLVNEKRLPLGENATSSSDSGLIESSKEHIMQIWSSVKQPNIFLPTLFIFLWQATPQSDSAMFFFITNKLGFTPEFLGRVTLVTSIASLVGIGVYNSFLKEVPLRKIFFVTTIFGSALGMTQVLLVTGLNRVLGISDEWFSIGDSLIITVLGQASFMPVLVLAAKLCPPGVEATLFATLMSISNAGGVTGGLLGAGLTQFLGVTKDNFQNLALLIVVCNLSSLLPLPLLGLLPDESPGVDNEQTKVD</sequence>
<comment type="similarity">
    <text evidence="2">Belongs to the major facilitator superfamily. Folate-biopterin transporter (TC 2.A.71) family.</text>
</comment>
<dbReference type="Proteomes" id="UP000026960">
    <property type="component" value="Chromosome 3"/>
</dbReference>
<feature type="compositionally biased region" description="Polar residues" evidence="7">
    <location>
        <begin position="76"/>
        <end position="88"/>
    </location>
</feature>
<feature type="compositionally biased region" description="Basic and acidic residues" evidence="7">
    <location>
        <begin position="89"/>
        <end position="105"/>
    </location>
</feature>
<evidence type="ECO:0000313" key="10">
    <source>
        <dbReference type="Proteomes" id="UP000026960"/>
    </source>
</evidence>
<dbReference type="Gramene" id="OBART03G37210.1">
    <property type="protein sequence ID" value="OBART03G37210.1"/>
    <property type="gene ID" value="OBART03G37210"/>
</dbReference>
<evidence type="ECO:0000256" key="2">
    <source>
        <dbReference type="ARBA" id="ARBA00007015"/>
    </source>
</evidence>
<keyword evidence="5 8" id="KW-1133">Transmembrane helix</keyword>
<accession>A0A0D3FQ44</accession>
<keyword evidence="10" id="KW-1185">Reference proteome</keyword>
<dbReference type="InterPro" id="IPR036259">
    <property type="entry name" value="MFS_trans_sf"/>
</dbReference>
<proteinExistence type="inferred from homology"/>
<feature type="transmembrane region" description="Helical" evidence="8">
    <location>
        <begin position="498"/>
        <end position="520"/>
    </location>
</feature>
<dbReference type="eggNOG" id="ENOG502QPYM">
    <property type="taxonomic scope" value="Eukaryota"/>
</dbReference>
<dbReference type="PaxDb" id="65489-OBART03G37210.1"/>
<evidence type="ECO:0000256" key="6">
    <source>
        <dbReference type="ARBA" id="ARBA00023136"/>
    </source>
</evidence>